<proteinExistence type="predicted"/>
<organism evidence="3 4">
    <name type="scientific">Truncatella angustata</name>
    <dbReference type="NCBI Taxonomy" id="152316"/>
    <lineage>
        <taxon>Eukaryota</taxon>
        <taxon>Fungi</taxon>
        <taxon>Dikarya</taxon>
        <taxon>Ascomycota</taxon>
        <taxon>Pezizomycotina</taxon>
        <taxon>Sordariomycetes</taxon>
        <taxon>Xylariomycetidae</taxon>
        <taxon>Amphisphaeriales</taxon>
        <taxon>Sporocadaceae</taxon>
        <taxon>Truncatella</taxon>
    </lineage>
</organism>
<comment type="caution">
    <text evidence="3">The sequence shown here is derived from an EMBL/GenBank/DDBJ whole genome shotgun (WGS) entry which is preliminary data.</text>
</comment>
<dbReference type="RefSeq" id="XP_045957267.1">
    <property type="nucleotide sequence ID" value="XM_046107481.1"/>
</dbReference>
<dbReference type="GeneID" id="70136372"/>
<evidence type="ECO:0000259" key="2">
    <source>
        <dbReference type="Pfam" id="PF01738"/>
    </source>
</evidence>
<evidence type="ECO:0000313" key="4">
    <source>
        <dbReference type="Proteomes" id="UP000758603"/>
    </source>
</evidence>
<dbReference type="AlphaFoldDB" id="A0A9P8UIS5"/>
<dbReference type="OrthoDB" id="17560at2759"/>
<protein>
    <submittedName>
        <fullName evidence="3">Dienelactone hydrolase</fullName>
    </submittedName>
</protein>
<dbReference type="Pfam" id="PF01738">
    <property type="entry name" value="DLH"/>
    <property type="match status" value="1"/>
</dbReference>
<dbReference type="EMBL" id="JAGPXC010000005">
    <property type="protein sequence ID" value="KAH6652990.1"/>
    <property type="molecule type" value="Genomic_DNA"/>
</dbReference>
<dbReference type="InterPro" id="IPR002925">
    <property type="entry name" value="Dienelactn_hydro"/>
</dbReference>
<dbReference type="PANTHER" id="PTHR17630">
    <property type="entry name" value="DIENELACTONE HYDROLASE"/>
    <property type="match status" value="1"/>
</dbReference>
<dbReference type="Proteomes" id="UP000758603">
    <property type="component" value="Unassembled WGS sequence"/>
</dbReference>
<feature type="signal peptide" evidence="1">
    <location>
        <begin position="1"/>
        <end position="19"/>
    </location>
</feature>
<keyword evidence="4" id="KW-1185">Reference proteome</keyword>
<dbReference type="Gene3D" id="3.40.50.1820">
    <property type="entry name" value="alpha/beta hydrolase"/>
    <property type="match status" value="1"/>
</dbReference>
<dbReference type="SUPFAM" id="SSF53474">
    <property type="entry name" value="alpha/beta-Hydrolases"/>
    <property type="match status" value="1"/>
</dbReference>
<reference evidence="3" key="1">
    <citation type="journal article" date="2021" name="Nat. Commun.">
        <title>Genetic determinants of endophytism in the Arabidopsis root mycobiome.</title>
        <authorList>
            <person name="Mesny F."/>
            <person name="Miyauchi S."/>
            <person name="Thiergart T."/>
            <person name="Pickel B."/>
            <person name="Atanasova L."/>
            <person name="Karlsson M."/>
            <person name="Huettel B."/>
            <person name="Barry K.W."/>
            <person name="Haridas S."/>
            <person name="Chen C."/>
            <person name="Bauer D."/>
            <person name="Andreopoulos W."/>
            <person name="Pangilinan J."/>
            <person name="LaButti K."/>
            <person name="Riley R."/>
            <person name="Lipzen A."/>
            <person name="Clum A."/>
            <person name="Drula E."/>
            <person name="Henrissat B."/>
            <person name="Kohler A."/>
            <person name="Grigoriev I.V."/>
            <person name="Martin F.M."/>
            <person name="Hacquard S."/>
        </authorList>
    </citation>
    <scope>NUCLEOTIDE SEQUENCE</scope>
    <source>
        <strain evidence="3">MPI-SDFR-AT-0073</strain>
    </source>
</reference>
<gene>
    <name evidence="3" type="ORF">BKA67DRAFT_659640</name>
</gene>
<evidence type="ECO:0000313" key="3">
    <source>
        <dbReference type="EMBL" id="KAH6652990.1"/>
    </source>
</evidence>
<sequence>MRLLPSSVALLGLNTFIAASKSYGTLGEKCPVDDVSVIAHNGTSVGREEVHDGVNLYITGDGSDTAVLYLTDIFGINLTENRLLADSFGRAGFLTVAPDLFNGTPSPIDVNEPGFNVTQFLEKHGPAQIDPLIDVAVRYLKGTVGVSKIVAAGYCFGGRYAFRYVASGKGADAAFAAHPSLLEDVEIEAIEGPTAVAAAENDSAMPPDRRHQITALLGNTTQPYNVALYSGTSHGFGVRANVSDPQQKFGKESAFFQAVRWFENWA</sequence>
<feature type="chain" id="PRO_5040392119" evidence="1">
    <location>
        <begin position="20"/>
        <end position="266"/>
    </location>
</feature>
<accession>A0A9P8UIS5</accession>
<dbReference type="GO" id="GO:0016787">
    <property type="term" value="F:hydrolase activity"/>
    <property type="evidence" value="ECO:0007669"/>
    <property type="project" value="UniProtKB-KW"/>
</dbReference>
<feature type="domain" description="Dienelactone hydrolase" evidence="2">
    <location>
        <begin position="65"/>
        <end position="264"/>
    </location>
</feature>
<keyword evidence="1" id="KW-0732">Signal</keyword>
<evidence type="ECO:0000256" key="1">
    <source>
        <dbReference type="SAM" id="SignalP"/>
    </source>
</evidence>
<dbReference type="InterPro" id="IPR029058">
    <property type="entry name" value="AB_hydrolase_fold"/>
</dbReference>
<dbReference type="PANTHER" id="PTHR17630:SF44">
    <property type="entry name" value="PROTEIN AIM2"/>
    <property type="match status" value="1"/>
</dbReference>
<name>A0A9P8UIS5_9PEZI</name>
<keyword evidence="3" id="KW-0378">Hydrolase</keyword>